<organism evidence="1 2">
    <name type="scientific">Austropuccinia psidii MF-1</name>
    <dbReference type="NCBI Taxonomy" id="1389203"/>
    <lineage>
        <taxon>Eukaryota</taxon>
        <taxon>Fungi</taxon>
        <taxon>Dikarya</taxon>
        <taxon>Basidiomycota</taxon>
        <taxon>Pucciniomycotina</taxon>
        <taxon>Pucciniomycetes</taxon>
        <taxon>Pucciniales</taxon>
        <taxon>Sphaerophragmiaceae</taxon>
        <taxon>Austropuccinia</taxon>
    </lineage>
</organism>
<comment type="caution">
    <text evidence="1">The sequence shown here is derived from an EMBL/GenBank/DDBJ whole genome shotgun (WGS) entry which is preliminary data.</text>
</comment>
<sequence length="129" mass="14270">MGSPINNMPFLTCNLNKIDLMSFKNLFEHVSLPVDCVHIDLTGSILPNSISGFCYFLTLVGNRVLALVDGFCQEESPVAPESQEFIDEFHHSGTAEEPSIQKLEGMNLPYSKTTTKKQPLTSRIRAIGP</sequence>
<dbReference type="EMBL" id="AVOT02035587">
    <property type="protein sequence ID" value="MBW0529978.1"/>
    <property type="molecule type" value="Genomic_DNA"/>
</dbReference>
<keyword evidence="2" id="KW-1185">Reference proteome</keyword>
<gene>
    <name evidence="1" type="ORF">O181_069693</name>
</gene>
<proteinExistence type="predicted"/>
<accession>A0A9Q3F2L0</accession>
<evidence type="ECO:0000313" key="2">
    <source>
        <dbReference type="Proteomes" id="UP000765509"/>
    </source>
</evidence>
<dbReference type="AlphaFoldDB" id="A0A9Q3F2L0"/>
<protein>
    <submittedName>
        <fullName evidence="1">Uncharacterized protein</fullName>
    </submittedName>
</protein>
<name>A0A9Q3F2L0_9BASI</name>
<evidence type="ECO:0000313" key="1">
    <source>
        <dbReference type="EMBL" id="MBW0529978.1"/>
    </source>
</evidence>
<reference evidence="1" key="1">
    <citation type="submission" date="2021-03" db="EMBL/GenBank/DDBJ databases">
        <title>Draft genome sequence of rust myrtle Austropuccinia psidii MF-1, a brazilian biotype.</title>
        <authorList>
            <person name="Quecine M.C."/>
            <person name="Pachon D.M.R."/>
            <person name="Bonatelli M.L."/>
            <person name="Correr F.H."/>
            <person name="Franceschini L.M."/>
            <person name="Leite T.F."/>
            <person name="Margarido G.R.A."/>
            <person name="Almeida C.A."/>
            <person name="Ferrarezi J.A."/>
            <person name="Labate C.A."/>
        </authorList>
    </citation>
    <scope>NUCLEOTIDE SEQUENCE</scope>
    <source>
        <strain evidence="1">MF-1</strain>
    </source>
</reference>
<dbReference type="Proteomes" id="UP000765509">
    <property type="component" value="Unassembled WGS sequence"/>
</dbReference>
<dbReference type="OrthoDB" id="7691805at2759"/>